<comment type="caution">
    <text evidence="1">The sequence shown here is derived from an EMBL/GenBank/DDBJ whole genome shotgun (WGS) entry which is preliminary data.</text>
</comment>
<evidence type="ECO:0000313" key="2">
    <source>
        <dbReference type="Proteomes" id="UP001177260"/>
    </source>
</evidence>
<sequence>MVAHSFVRRGMELIQEQAGNPDGPSVEFQGWQAGLLCFTVIAFVFSIVAVDYTYRMLVPTLAAIEDSNPDIFVRIDTDQDPTKPIDSADADADIVVASPRPITSKLRTTIKHLRARAGFWSRFRGFAMFVVISNAQGILGSMIPVSMSNFFGQFVVRMIVGILLANLHLAWIHIVISEPSPKRFYQRIPGYKSWVNIAPVYAFQQAVVAGAFFLPLMIGSSIPSLRVWPTTEADLNLGTAARVTGAFIIPFLFALLVSMPAQAVFIRVAASMLPEEDEAIVPFDRSFGGKVVPAILGGSGRLSISDAWKTFDGAARARYFKAVFKALAIHMAITTFFTLVLAGQAYMFKDSLKVVSRGLAA</sequence>
<dbReference type="EMBL" id="JAOPJF010000019">
    <property type="protein sequence ID" value="KAK1146162.1"/>
    <property type="molecule type" value="Genomic_DNA"/>
</dbReference>
<organism evidence="1 2">
    <name type="scientific">Aspergillus melleus</name>
    <dbReference type="NCBI Taxonomy" id="138277"/>
    <lineage>
        <taxon>Eukaryota</taxon>
        <taxon>Fungi</taxon>
        <taxon>Dikarya</taxon>
        <taxon>Ascomycota</taxon>
        <taxon>Pezizomycotina</taxon>
        <taxon>Eurotiomycetes</taxon>
        <taxon>Eurotiomycetidae</taxon>
        <taxon>Eurotiales</taxon>
        <taxon>Aspergillaceae</taxon>
        <taxon>Aspergillus</taxon>
        <taxon>Aspergillus subgen. Circumdati</taxon>
    </lineage>
</organism>
<proteinExistence type="predicted"/>
<dbReference type="Proteomes" id="UP001177260">
    <property type="component" value="Unassembled WGS sequence"/>
</dbReference>
<keyword evidence="2" id="KW-1185">Reference proteome</keyword>
<name>A0ACC3B7C2_9EURO</name>
<gene>
    <name evidence="1" type="ORF">N8T08_003252</name>
</gene>
<protein>
    <submittedName>
        <fullName evidence="1">Uncharacterized protein</fullName>
    </submittedName>
</protein>
<evidence type="ECO:0000313" key="1">
    <source>
        <dbReference type="EMBL" id="KAK1146162.1"/>
    </source>
</evidence>
<accession>A0ACC3B7C2</accession>
<reference evidence="1 2" key="1">
    <citation type="journal article" date="2023" name="ACS Omega">
        <title>Identification of the Neoaspergillic Acid Biosynthesis Gene Cluster by Establishing an In Vitro CRISPR-Ribonucleoprotein Genetic System in Aspergillus melleus.</title>
        <authorList>
            <person name="Yuan B."/>
            <person name="Grau M.F."/>
            <person name="Murata R.M."/>
            <person name="Torok T."/>
            <person name="Venkateswaran K."/>
            <person name="Stajich J.E."/>
            <person name="Wang C.C.C."/>
        </authorList>
    </citation>
    <scope>NUCLEOTIDE SEQUENCE [LARGE SCALE GENOMIC DNA]</scope>
    <source>
        <strain evidence="1 2">IMV 1140</strain>
    </source>
</reference>